<organism evidence="2 3">
    <name type="scientific">Hymenochirus boettgeri</name>
    <name type="common">Congo dwarf clawed frog</name>
    <dbReference type="NCBI Taxonomy" id="247094"/>
    <lineage>
        <taxon>Eukaryota</taxon>
        <taxon>Metazoa</taxon>
        <taxon>Chordata</taxon>
        <taxon>Craniata</taxon>
        <taxon>Vertebrata</taxon>
        <taxon>Euteleostomi</taxon>
        <taxon>Amphibia</taxon>
        <taxon>Batrachia</taxon>
        <taxon>Anura</taxon>
        <taxon>Pipoidea</taxon>
        <taxon>Pipidae</taxon>
        <taxon>Pipinae</taxon>
        <taxon>Hymenochirus</taxon>
    </lineage>
</organism>
<reference evidence="2" key="1">
    <citation type="thesis" date="2020" institute="ProQuest LLC" country="789 East Eisenhower Parkway, Ann Arbor, MI, USA">
        <title>Comparative Genomics and Chromosome Evolution.</title>
        <authorList>
            <person name="Mudd A.B."/>
        </authorList>
    </citation>
    <scope>NUCLEOTIDE SEQUENCE</scope>
    <source>
        <strain evidence="2">Female2</strain>
        <tissue evidence="2">Blood</tissue>
    </source>
</reference>
<comment type="caution">
    <text evidence="2">The sequence shown here is derived from an EMBL/GenBank/DDBJ whole genome shotgun (WGS) entry which is preliminary data.</text>
</comment>
<keyword evidence="1" id="KW-0812">Transmembrane</keyword>
<accession>A0A8T2K2N3</accession>
<evidence type="ECO:0000256" key="1">
    <source>
        <dbReference type="SAM" id="Phobius"/>
    </source>
</evidence>
<protein>
    <submittedName>
        <fullName evidence="2">Uncharacterized protein</fullName>
    </submittedName>
</protein>
<evidence type="ECO:0000313" key="2">
    <source>
        <dbReference type="EMBL" id="KAG8448796.1"/>
    </source>
</evidence>
<proteinExistence type="predicted"/>
<feature type="transmembrane region" description="Helical" evidence="1">
    <location>
        <begin position="6"/>
        <end position="24"/>
    </location>
</feature>
<dbReference type="EMBL" id="JAACNH010000003">
    <property type="protein sequence ID" value="KAG8448796.1"/>
    <property type="molecule type" value="Genomic_DNA"/>
</dbReference>
<dbReference type="Proteomes" id="UP000812440">
    <property type="component" value="Chromosome 8_10"/>
</dbReference>
<gene>
    <name evidence="2" type="ORF">GDO86_015750</name>
</gene>
<sequence>MVCNRLTGTLYLAVFISIVCYIFIWKRRLRKMNMPPGPPPLPLLGNIPHLSFTKMPQSLLKVSYVDCILLHNRLCISVCHIIHKAP</sequence>
<keyword evidence="1" id="KW-1133">Transmembrane helix</keyword>
<keyword evidence="1" id="KW-0472">Membrane</keyword>
<dbReference type="AlphaFoldDB" id="A0A8T2K2N3"/>
<name>A0A8T2K2N3_9PIPI</name>
<keyword evidence="3" id="KW-1185">Reference proteome</keyword>
<evidence type="ECO:0000313" key="3">
    <source>
        <dbReference type="Proteomes" id="UP000812440"/>
    </source>
</evidence>